<dbReference type="EMBL" id="JBAMMX010000014">
    <property type="protein sequence ID" value="KAK6927228.1"/>
    <property type="molecule type" value="Genomic_DNA"/>
</dbReference>
<dbReference type="Gene3D" id="3.10.20.90">
    <property type="entry name" value="Phosphatidylinositol 3-kinase Catalytic Subunit, Chain A, domain 1"/>
    <property type="match status" value="1"/>
</dbReference>
<sequence length="164" mass="18416">MIGSVVVIHLRSTGDAPVLKQAKFKVTLPDNFCRFGLPMLNNNMTMRLALHFHKNAPEITSILRTNLEQKHLPKLSTFFTASFTGTLCAFSPTPDEQVIHLYDVQGERGKWMEKSDTRSVKVENDIGEIGRLLGLMGNLFSTMLARWHGDNRQTQALDCSLSVL</sequence>
<dbReference type="Proteomes" id="UP001370490">
    <property type="component" value="Unassembled WGS sequence"/>
</dbReference>
<comment type="caution">
    <text evidence="1">The sequence shown here is derived from an EMBL/GenBank/DDBJ whole genome shotgun (WGS) entry which is preliminary data.</text>
</comment>
<proteinExistence type="predicted"/>
<reference evidence="1 2" key="1">
    <citation type="submission" date="2023-12" db="EMBL/GenBank/DDBJ databases">
        <title>A high-quality genome assembly for Dillenia turbinata (Dilleniales).</title>
        <authorList>
            <person name="Chanderbali A."/>
        </authorList>
    </citation>
    <scope>NUCLEOTIDE SEQUENCE [LARGE SCALE GENOMIC DNA]</scope>
    <source>
        <strain evidence="1">LSX21</strain>
        <tissue evidence="1">Leaf</tissue>
    </source>
</reference>
<name>A0AAN8ZB79_9MAGN</name>
<accession>A0AAN8ZB79</accession>
<keyword evidence="2" id="KW-1185">Reference proteome</keyword>
<evidence type="ECO:0000313" key="1">
    <source>
        <dbReference type="EMBL" id="KAK6927228.1"/>
    </source>
</evidence>
<organism evidence="1 2">
    <name type="scientific">Dillenia turbinata</name>
    <dbReference type="NCBI Taxonomy" id="194707"/>
    <lineage>
        <taxon>Eukaryota</taxon>
        <taxon>Viridiplantae</taxon>
        <taxon>Streptophyta</taxon>
        <taxon>Embryophyta</taxon>
        <taxon>Tracheophyta</taxon>
        <taxon>Spermatophyta</taxon>
        <taxon>Magnoliopsida</taxon>
        <taxon>eudicotyledons</taxon>
        <taxon>Gunneridae</taxon>
        <taxon>Pentapetalae</taxon>
        <taxon>Dilleniales</taxon>
        <taxon>Dilleniaceae</taxon>
        <taxon>Dillenia</taxon>
    </lineage>
</organism>
<protein>
    <submittedName>
        <fullName evidence="1">Uncharacterized protein</fullName>
    </submittedName>
</protein>
<dbReference type="AlphaFoldDB" id="A0AAN8ZB79"/>
<evidence type="ECO:0000313" key="2">
    <source>
        <dbReference type="Proteomes" id="UP001370490"/>
    </source>
</evidence>
<gene>
    <name evidence="1" type="ORF">RJ641_005819</name>
</gene>